<gene>
    <name evidence="7" type="ORF">HOLleu_40097</name>
</gene>
<dbReference type="InterPro" id="IPR001841">
    <property type="entry name" value="Znf_RING"/>
</dbReference>
<reference evidence="7" key="1">
    <citation type="submission" date="2021-10" db="EMBL/GenBank/DDBJ databases">
        <title>Tropical sea cucumber genome reveals ecological adaptation and Cuvierian tubules defense mechanism.</title>
        <authorList>
            <person name="Chen T."/>
        </authorList>
    </citation>
    <scope>NUCLEOTIDE SEQUENCE</scope>
    <source>
        <strain evidence="7">Nanhai2018</strain>
        <tissue evidence="7">Muscle</tissue>
    </source>
</reference>
<dbReference type="PROSITE" id="PS50089">
    <property type="entry name" value="ZF_RING_2"/>
    <property type="match status" value="1"/>
</dbReference>
<dbReference type="EMBL" id="JAIZAY010000022">
    <property type="protein sequence ID" value="KAJ8020493.1"/>
    <property type="molecule type" value="Genomic_DNA"/>
</dbReference>
<dbReference type="CDD" id="cd16449">
    <property type="entry name" value="RING-HC"/>
    <property type="match status" value="1"/>
</dbReference>
<protein>
    <recommendedName>
        <fullName evidence="6">RING-type domain-containing protein</fullName>
    </recommendedName>
</protein>
<feature type="domain" description="RING-type" evidence="6">
    <location>
        <begin position="7"/>
        <end position="43"/>
    </location>
</feature>
<sequence length="528" mass="58617">MDPRKQCCFCYGTEKLTDMLPCEHRLCGDCIASVPGDIKCPSCGTGPSSNQGPGTERLSKRASASSLQQQTIPLDQQLKSLLQEVPNLQKRLQWLIAQHRKGQHTIAEEVHEKSKKVEESADMAVKNIYHRTQKLLTQVEETEEKRKKGIVSLMDDTNDNKGALQMMCLLAMKLAEDDSDDFATVALGDELTEALQLLQVKCILLDFDEDIKGLGLEFAERPQDASVGTLVRKQNCVGISTLDNGEFLLAVDQRKNGGVCLGRGKKDKTEDVQWILAFQPLDVVAPVILGSFSATKQDNKEQNIFLAVGKEVFSVNIDRLFSPSTVRSSTSVRNCRLNFLHQDARITAIDWYPANPHFVIIANDKSDVLHVVDTQTSNVIKKIQPQVNFTAANSLMTIKNDNKVQIAIASEASKKAAMLSNEGKVICYFKKPAELRPGQSPTACLPRTLFLSTVTELFILRQSKIGIMWVDENSQKGPIYVLYDADDGTWRRLFSIEDKVPVGVTYMPPGELAFCFSSARVKVAGFKD</sequence>
<dbReference type="GO" id="GO:0008270">
    <property type="term" value="F:zinc ion binding"/>
    <property type="evidence" value="ECO:0007669"/>
    <property type="project" value="UniProtKB-KW"/>
</dbReference>
<evidence type="ECO:0000313" key="8">
    <source>
        <dbReference type="Proteomes" id="UP001152320"/>
    </source>
</evidence>
<organism evidence="7 8">
    <name type="scientific">Holothuria leucospilota</name>
    <name type="common">Black long sea cucumber</name>
    <name type="synonym">Mertensiothuria leucospilota</name>
    <dbReference type="NCBI Taxonomy" id="206669"/>
    <lineage>
        <taxon>Eukaryota</taxon>
        <taxon>Metazoa</taxon>
        <taxon>Echinodermata</taxon>
        <taxon>Eleutherozoa</taxon>
        <taxon>Echinozoa</taxon>
        <taxon>Holothuroidea</taxon>
        <taxon>Aspidochirotacea</taxon>
        <taxon>Aspidochirotida</taxon>
        <taxon>Holothuriidae</taxon>
        <taxon>Holothuria</taxon>
    </lineage>
</organism>
<evidence type="ECO:0000256" key="4">
    <source>
        <dbReference type="PROSITE-ProRule" id="PRU00175"/>
    </source>
</evidence>
<keyword evidence="8" id="KW-1185">Reference proteome</keyword>
<evidence type="ECO:0000256" key="2">
    <source>
        <dbReference type="ARBA" id="ARBA00022771"/>
    </source>
</evidence>
<feature type="region of interest" description="Disordered" evidence="5">
    <location>
        <begin position="43"/>
        <end position="69"/>
    </location>
</feature>
<comment type="caution">
    <text evidence="7">The sequence shown here is derived from an EMBL/GenBank/DDBJ whole genome shotgun (WGS) entry which is preliminary data.</text>
</comment>
<dbReference type="PROSITE" id="PS00518">
    <property type="entry name" value="ZF_RING_1"/>
    <property type="match status" value="1"/>
</dbReference>
<name>A0A9Q1BCI5_HOLLE</name>
<evidence type="ECO:0000256" key="3">
    <source>
        <dbReference type="ARBA" id="ARBA00022833"/>
    </source>
</evidence>
<proteinExistence type="predicted"/>
<dbReference type="AlphaFoldDB" id="A0A9Q1BCI5"/>
<evidence type="ECO:0000259" key="6">
    <source>
        <dbReference type="PROSITE" id="PS50089"/>
    </source>
</evidence>
<dbReference type="SUPFAM" id="SSF57850">
    <property type="entry name" value="RING/U-box"/>
    <property type="match status" value="1"/>
</dbReference>
<evidence type="ECO:0000256" key="5">
    <source>
        <dbReference type="SAM" id="MobiDB-lite"/>
    </source>
</evidence>
<keyword evidence="1" id="KW-0479">Metal-binding</keyword>
<accession>A0A9Q1BCI5</accession>
<evidence type="ECO:0000256" key="1">
    <source>
        <dbReference type="ARBA" id="ARBA00022723"/>
    </source>
</evidence>
<keyword evidence="3" id="KW-0862">Zinc</keyword>
<keyword evidence="2 4" id="KW-0863">Zinc-finger</keyword>
<dbReference type="SUPFAM" id="SSF82171">
    <property type="entry name" value="DPP6 N-terminal domain-like"/>
    <property type="match status" value="1"/>
</dbReference>
<dbReference type="Proteomes" id="UP001152320">
    <property type="component" value="Chromosome 22"/>
</dbReference>
<dbReference type="InterPro" id="IPR017907">
    <property type="entry name" value="Znf_RING_CS"/>
</dbReference>
<evidence type="ECO:0000313" key="7">
    <source>
        <dbReference type="EMBL" id="KAJ8020493.1"/>
    </source>
</evidence>